<evidence type="ECO:0000256" key="2">
    <source>
        <dbReference type="ARBA" id="ARBA00022722"/>
    </source>
</evidence>
<evidence type="ECO:0000256" key="1">
    <source>
        <dbReference type="ARBA" id="ARBA00022695"/>
    </source>
</evidence>
<keyword evidence="1" id="KW-0548">Nucleotidyltransferase</keyword>
<keyword evidence="3" id="KW-0479">Metal-binding</keyword>
<dbReference type="InterPro" id="IPR025724">
    <property type="entry name" value="GAG-pre-integrase_dom"/>
</dbReference>
<keyword evidence="10" id="KW-0233">DNA recombination</keyword>
<evidence type="ECO:0000259" key="11">
    <source>
        <dbReference type="Pfam" id="PF13976"/>
    </source>
</evidence>
<keyword evidence="6" id="KW-0460">Magnesium</keyword>
<proteinExistence type="predicted"/>
<sequence>MDALGYQILFGKGVAKFFSPKGIHFLTGYGSGGLYRLEEKDEGSRGLVIKSRSLNKPANIRTWHRRLGHAGLTRIRLMIAKDLVDGLQVIGPVNGVLEKCDSCKLGQARRRPFDAVTARESRRLERVHVDLTGPMHVRAVGGYYYSMPIVDGHSAMARDFYLANKESSTMLAAMKSYKARAE</sequence>
<gene>
    <name evidence="12" type="ORF">F5050DRAFT_1572702</name>
</gene>
<comment type="caution">
    <text evidence="12">The sequence shown here is derived from an EMBL/GenBank/DDBJ whole genome shotgun (WGS) entry which is preliminary data.</text>
</comment>
<evidence type="ECO:0000256" key="7">
    <source>
        <dbReference type="ARBA" id="ARBA00022908"/>
    </source>
</evidence>
<feature type="domain" description="GAG-pre-integrase" evidence="11">
    <location>
        <begin position="33"/>
        <end position="106"/>
    </location>
</feature>
<keyword evidence="9" id="KW-0239">DNA-directed DNA polymerase</keyword>
<reference evidence="12" key="1">
    <citation type="submission" date="2022-08" db="EMBL/GenBank/DDBJ databases">
        <authorList>
            <consortium name="DOE Joint Genome Institute"/>
            <person name="Min B."/>
            <person name="Riley R."/>
            <person name="Sierra-Patev S."/>
            <person name="Naranjo-Ortiz M."/>
            <person name="Looney B."/>
            <person name="Konkel Z."/>
            <person name="Slot J.C."/>
            <person name="Sakamoto Y."/>
            <person name="Steenwyk J.L."/>
            <person name="Rokas A."/>
            <person name="Carro J."/>
            <person name="Camarero S."/>
            <person name="Ferreira P."/>
            <person name="Molpeceres G."/>
            <person name="Ruiz-Duenas F.J."/>
            <person name="Serrano A."/>
            <person name="Henrissat B."/>
            <person name="Drula E."/>
            <person name="Hughes K.W."/>
            <person name="Mata J.L."/>
            <person name="Ishikawa N.K."/>
            <person name="Vargas-Isla R."/>
            <person name="Ushijima S."/>
            <person name="Smith C.A."/>
            <person name="Ahrendt S."/>
            <person name="Andreopoulos W."/>
            <person name="He G."/>
            <person name="Labutti K."/>
            <person name="Lipzen A."/>
            <person name="Ng V."/>
            <person name="Sandor L."/>
            <person name="Barry K."/>
            <person name="Martinez A.T."/>
            <person name="Xiao Y."/>
            <person name="Gibbons J.G."/>
            <person name="Terashima K."/>
            <person name="Hibbett D.S."/>
            <person name="Grigoriev I.V."/>
        </authorList>
    </citation>
    <scope>NUCLEOTIDE SEQUENCE</scope>
    <source>
        <strain evidence="12">TFB10827</strain>
    </source>
</reference>
<accession>A0ABQ8QBP5</accession>
<dbReference type="EMBL" id="MU790636">
    <property type="protein sequence ID" value="KAJ3995859.1"/>
    <property type="molecule type" value="Genomic_DNA"/>
</dbReference>
<evidence type="ECO:0000256" key="3">
    <source>
        <dbReference type="ARBA" id="ARBA00022723"/>
    </source>
</evidence>
<evidence type="ECO:0000256" key="8">
    <source>
        <dbReference type="ARBA" id="ARBA00022918"/>
    </source>
</evidence>
<protein>
    <recommendedName>
        <fullName evidence="11">GAG-pre-integrase domain-containing protein</fullName>
    </recommendedName>
</protein>
<keyword evidence="4" id="KW-0255">Endonuclease</keyword>
<keyword evidence="8" id="KW-0695">RNA-directed DNA polymerase</keyword>
<evidence type="ECO:0000313" key="13">
    <source>
        <dbReference type="Proteomes" id="UP001163828"/>
    </source>
</evidence>
<evidence type="ECO:0000313" key="12">
    <source>
        <dbReference type="EMBL" id="KAJ3995859.1"/>
    </source>
</evidence>
<dbReference type="InterPro" id="IPR039537">
    <property type="entry name" value="Retrotran_Ty1/copia-like"/>
</dbReference>
<dbReference type="Pfam" id="PF13976">
    <property type="entry name" value="gag_pre-integrs"/>
    <property type="match status" value="1"/>
</dbReference>
<dbReference type="PANTHER" id="PTHR42648:SF11">
    <property type="entry name" value="TRANSPOSON TY4-P GAG-POL POLYPROTEIN"/>
    <property type="match status" value="1"/>
</dbReference>
<evidence type="ECO:0000256" key="4">
    <source>
        <dbReference type="ARBA" id="ARBA00022759"/>
    </source>
</evidence>
<keyword evidence="2" id="KW-0540">Nuclease</keyword>
<keyword evidence="13" id="KW-1185">Reference proteome</keyword>
<feature type="non-terminal residue" evidence="12">
    <location>
        <position position="182"/>
    </location>
</feature>
<dbReference type="PANTHER" id="PTHR42648">
    <property type="entry name" value="TRANSPOSASE, PUTATIVE-RELATED"/>
    <property type="match status" value="1"/>
</dbReference>
<evidence type="ECO:0000256" key="9">
    <source>
        <dbReference type="ARBA" id="ARBA00022932"/>
    </source>
</evidence>
<evidence type="ECO:0000256" key="10">
    <source>
        <dbReference type="ARBA" id="ARBA00023172"/>
    </source>
</evidence>
<evidence type="ECO:0000256" key="6">
    <source>
        <dbReference type="ARBA" id="ARBA00022842"/>
    </source>
</evidence>
<evidence type="ECO:0000256" key="5">
    <source>
        <dbReference type="ARBA" id="ARBA00022801"/>
    </source>
</evidence>
<keyword evidence="5" id="KW-0378">Hydrolase</keyword>
<keyword evidence="7" id="KW-0229">DNA integration</keyword>
<keyword evidence="9" id="KW-0808">Transferase</keyword>
<organism evidence="12 13">
    <name type="scientific">Lentinula boryana</name>
    <dbReference type="NCBI Taxonomy" id="40481"/>
    <lineage>
        <taxon>Eukaryota</taxon>
        <taxon>Fungi</taxon>
        <taxon>Dikarya</taxon>
        <taxon>Basidiomycota</taxon>
        <taxon>Agaricomycotina</taxon>
        <taxon>Agaricomycetes</taxon>
        <taxon>Agaricomycetidae</taxon>
        <taxon>Agaricales</taxon>
        <taxon>Marasmiineae</taxon>
        <taxon>Omphalotaceae</taxon>
        <taxon>Lentinula</taxon>
    </lineage>
</organism>
<name>A0ABQ8QBP5_9AGAR</name>
<dbReference type="Proteomes" id="UP001163828">
    <property type="component" value="Unassembled WGS sequence"/>
</dbReference>